<sequence length="392" mass="43177">MLISNRVKSMPPHFFSSLVKKVEAARASGLDIINLGRGNPDQPTPPHIIKALQKAAELPDTHGYSPFNGIPEFRNAVADFYKREYNVDVDPSTEVAIIGGSKIGLVELPLAMMNEGELLLLPDPGYPDYLSGVSLANIRFETMPLLEKNRFLPDFKTLQDEVKKQAKMMYLNYPNNPTSAVADIPFFEAAISFAKENEIYIVHDMAYGGIGFDGQKPVSFMQAPGAKDIGIEMYTLSKTYNMAGWRVAFAVGNADMIKAINALQDYLFISIFPAIQHAAIEALSDNQQCVKDLTAMYEGRRDVLIAECRRIGWDVEAPKASFFAWLPVPEGYTSESFSDILLQKAGVVVAPGHGFGKHGEGYVRVGLLASEERIKEAVERIEKLGIFSSSGV</sequence>
<evidence type="ECO:0000256" key="1">
    <source>
        <dbReference type="ARBA" id="ARBA00001933"/>
    </source>
</evidence>
<reference evidence="5 6" key="1">
    <citation type="submission" date="2020-08" db="EMBL/GenBank/DDBJ databases">
        <title>A Genomic Blueprint of the Chicken Gut Microbiome.</title>
        <authorList>
            <person name="Gilroy R."/>
            <person name="Ravi A."/>
            <person name="Getino M."/>
            <person name="Pursley I."/>
            <person name="Horton D.L."/>
            <person name="Alikhan N.-F."/>
            <person name="Baker D."/>
            <person name="Gharbi K."/>
            <person name="Hall N."/>
            <person name="Watson M."/>
            <person name="Adriaenssens E.M."/>
            <person name="Foster-Nyarko E."/>
            <person name="Jarju S."/>
            <person name="Secka A."/>
            <person name="Antonio M."/>
            <person name="Oren A."/>
            <person name="Chaudhuri R."/>
            <person name="La Ragione R.M."/>
            <person name="Hildebrand F."/>
            <person name="Pallen M.J."/>
        </authorList>
    </citation>
    <scope>NUCLEOTIDE SEQUENCE [LARGE SCALE GENOMIC DNA]</scope>
    <source>
        <strain evidence="5 6">Sa2YVA2</strain>
    </source>
</reference>
<dbReference type="NCBIfam" id="NF005977">
    <property type="entry name" value="PRK08068.1"/>
    <property type="match status" value="1"/>
</dbReference>
<evidence type="ECO:0000259" key="4">
    <source>
        <dbReference type="Pfam" id="PF00155"/>
    </source>
</evidence>
<dbReference type="PANTHER" id="PTHR42832:SF3">
    <property type="entry name" value="L-GLUTAMINE--4-(METHYLSULFANYL)-2-OXOBUTANOATE AMINOTRANSFERASE"/>
    <property type="match status" value="1"/>
</dbReference>
<evidence type="ECO:0000313" key="5">
    <source>
        <dbReference type="EMBL" id="MBD7984464.1"/>
    </source>
</evidence>
<dbReference type="InterPro" id="IPR004839">
    <property type="entry name" value="Aminotransferase_I/II_large"/>
</dbReference>
<dbReference type="Gene3D" id="3.40.640.10">
    <property type="entry name" value="Type I PLP-dependent aspartate aminotransferase-like (Major domain)"/>
    <property type="match status" value="1"/>
</dbReference>
<evidence type="ECO:0000313" key="6">
    <source>
        <dbReference type="Proteomes" id="UP000626786"/>
    </source>
</evidence>
<comment type="cofactor">
    <cofactor evidence="1">
        <name>pyridoxal 5'-phosphate</name>
        <dbReference type="ChEBI" id="CHEBI:597326"/>
    </cofactor>
</comment>
<dbReference type="InterPro" id="IPR015422">
    <property type="entry name" value="PyrdxlP-dep_Trfase_small"/>
</dbReference>
<feature type="domain" description="Aminotransferase class I/classII large" evidence="4">
    <location>
        <begin position="31"/>
        <end position="381"/>
    </location>
</feature>
<dbReference type="InterPro" id="IPR050881">
    <property type="entry name" value="LL-DAP_aminotransferase"/>
</dbReference>
<dbReference type="RefSeq" id="WP_191694151.1">
    <property type="nucleotide sequence ID" value="NZ_JACSQN010000005.1"/>
</dbReference>
<dbReference type="InterPro" id="IPR015424">
    <property type="entry name" value="PyrdxlP-dep_Trfase"/>
</dbReference>
<accession>A0ABR8UAA2</accession>
<dbReference type="InterPro" id="IPR015421">
    <property type="entry name" value="PyrdxlP-dep_Trfase_major"/>
</dbReference>
<gene>
    <name evidence="5" type="ORF">H9649_07725</name>
</gene>
<dbReference type="Pfam" id="PF00155">
    <property type="entry name" value="Aminotran_1_2"/>
    <property type="match status" value="1"/>
</dbReference>
<keyword evidence="2 5" id="KW-0032">Aminotransferase</keyword>
<keyword evidence="3" id="KW-0808">Transferase</keyword>
<dbReference type="EMBL" id="JACSQN010000005">
    <property type="protein sequence ID" value="MBD7984464.1"/>
    <property type="molecule type" value="Genomic_DNA"/>
</dbReference>
<dbReference type="CDD" id="cd00609">
    <property type="entry name" value="AAT_like"/>
    <property type="match status" value="1"/>
</dbReference>
<name>A0ABR8UAA2_9BACL</name>
<evidence type="ECO:0000256" key="3">
    <source>
        <dbReference type="ARBA" id="ARBA00022679"/>
    </source>
</evidence>
<dbReference type="GO" id="GO:0008483">
    <property type="term" value="F:transaminase activity"/>
    <property type="evidence" value="ECO:0007669"/>
    <property type="project" value="UniProtKB-KW"/>
</dbReference>
<dbReference type="PANTHER" id="PTHR42832">
    <property type="entry name" value="AMINO ACID AMINOTRANSFERASE"/>
    <property type="match status" value="1"/>
</dbReference>
<evidence type="ECO:0000256" key="2">
    <source>
        <dbReference type="ARBA" id="ARBA00022576"/>
    </source>
</evidence>
<dbReference type="SUPFAM" id="SSF53383">
    <property type="entry name" value="PLP-dependent transferases"/>
    <property type="match status" value="1"/>
</dbReference>
<keyword evidence="6" id="KW-1185">Reference proteome</keyword>
<organism evidence="5 6">
    <name type="scientific">Sporosarcina quadrami</name>
    <dbReference type="NCBI Taxonomy" id="2762234"/>
    <lineage>
        <taxon>Bacteria</taxon>
        <taxon>Bacillati</taxon>
        <taxon>Bacillota</taxon>
        <taxon>Bacilli</taxon>
        <taxon>Bacillales</taxon>
        <taxon>Caryophanaceae</taxon>
        <taxon>Sporosarcina</taxon>
    </lineage>
</organism>
<dbReference type="Proteomes" id="UP000626786">
    <property type="component" value="Unassembled WGS sequence"/>
</dbReference>
<proteinExistence type="predicted"/>
<protein>
    <submittedName>
        <fullName evidence="5">Pyridoxal phosphate-dependent aminotransferase</fullName>
    </submittedName>
</protein>
<comment type="caution">
    <text evidence="5">The sequence shown here is derived from an EMBL/GenBank/DDBJ whole genome shotgun (WGS) entry which is preliminary data.</text>
</comment>
<dbReference type="Gene3D" id="3.90.1150.10">
    <property type="entry name" value="Aspartate Aminotransferase, domain 1"/>
    <property type="match status" value="1"/>
</dbReference>